<organism evidence="1 2">
    <name type="scientific">Acer yangbiense</name>
    <dbReference type="NCBI Taxonomy" id="1000413"/>
    <lineage>
        <taxon>Eukaryota</taxon>
        <taxon>Viridiplantae</taxon>
        <taxon>Streptophyta</taxon>
        <taxon>Embryophyta</taxon>
        <taxon>Tracheophyta</taxon>
        <taxon>Spermatophyta</taxon>
        <taxon>Magnoliopsida</taxon>
        <taxon>eudicotyledons</taxon>
        <taxon>Gunneridae</taxon>
        <taxon>Pentapetalae</taxon>
        <taxon>rosids</taxon>
        <taxon>malvids</taxon>
        <taxon>Sapindales</taxon>
        <taxon>Sapindaceae</taxon>
        <taxon>Hippocastanoideae</taxon>
        <taxon>Acereae</taxon>
        <taxon>Acer</taxon>
    </lineage>
</organism>
<sequence length="178" mass="20349">MAKYLKPLKMFEEGLKSTQYENTVFLGLNFGNKYVSMAISDDCYVSAFAYRVLLDTKAFWMIWYMKFKILGGGAPPGVIALWMRRSAPPWSKLLLDMDRSLLMEEGRLFCKECLLLYEERIARRGSPSTVELTFLIHHSQHDLIDASSAVHMLRANLDFFNALVGRESGEDADSEDSE</sequence>
<evidence type="ECO:0000313" key="1">
    <source>
        <dbReference type="EMBL" id="TXG52078.1"/>
    </source>
</evidence>
<dbReference type="Proteomes" id="UP000323000">
    <property type="component" value="Chromosome 10"/>
</dbReference>
<dbReference type="EMBL" id="VAHF01000010">
    <property type="protein sequence ID" value="TXG52078.1"/>
    <property type="molecule type" value="Genomic_DNA"/>
</dbReference>
<accession>A0A5C7H4Z1</accession>
<gene>
    <name evidence="1" type="ORF">EZV62_021247</name>
</gene>
<protein>
    <submittedName>
        <fullName evidence="1">Uncharacterized protein</fullName>
    </submittedName>
</protein>
<comment type="caution">
    <text evidence="1">The sequence shown here is derived from an EMBL/GenBank/DDBJ whole genome shotgun (WGS) entry which is preliminary data.</text>
</comment>
<evidence type="ECO:0000313" key="2">
    <source>
        <dbReference type="Proteomes" id="UP000323000"/>
    </source>
</evidence>
<reference evidence="2" key="1">
    <citation type="journal article" date="2019" name="Gigascience">
        <title>De novo genome assembly of the endangered Acer yangbiense, a plant species with extremely small populations endemic to Yunnan Province, China.</title>
        <authorList>
            <person name="Yang J."/>
            <person name="Wariss H.M."/>
            <person name="Tao L."/>
            <person name="Zhang R."/>
            <person name="Yun Q."/>
            <person name="Hollingsworth P."/>
            <person name="Dao Z."/>
            <person name="Luo G."/>
            <person name="Guo H."/>
            <person name="Ma Y."/>
            <person name="Sun W."/>
        </authorList>
    </citation>
    <scope>NUCLEOTIDE SEQUENCE [LARGE SCALE GENOMIC DNA]</scope>
    <source>
        <strain evidence="2">cv. Malutang</strain>
    </source>
</reference>
<dbReference type="AlphaFoldDB" id="A0A5C7H4Z1"/>
<name>A0A5C7H4Z1_9ROSI</name>
<keyword evidence="2" id="KW-1185">Reference proteome</keyword>
<proteinExistence type="predicted"/>